<keyword evidence="2" id="KW-1185">Reference proteome</keyword>
<evidence type="ECO:0008006" key="3">
    <source>
        <dbReference type="Google" id="ProtNLM"/>
    </source>
</evidence>
<comment type="caution">
    <text evidence="1">The sequence shown here is derived from an EMBL/GenBank/DDBJ whole genome shotgun (WGS) entry which is preliminary data.</text>
</comment>
<accession>A0AA39PWM5</accession>
<dbReference type="Proteomes" id="UP001175228">
    <property type="component" value="Unassembled WGS sequence"/>
</dbReference>
<evidence type="ECO:0000313" key="1">
    <source>
        <dbReference type="EMBL" id="KAK0491928.1"/>
    </source>
</evidence>
<proteinExistence type="predicted"/>
<organism evidence="1 2">
    <name type="scientific">Armillaria luteobubalina</name>
    <dbReference type="NCBI Taxonomy" id="153913"/>
    <lineage>
        <taxon>Eukaryota</taxon>
        <taxon>Fungi</taxon>
        <taxon>Dikarya</taxon>
        <taxon>Basidiomycota</taxon>
        <taxon>Agaricomycotina</taxon>
        <taxon>Agaricomycetes</taxon>
        <taxon>Agaricomycetidae</taxon>
        <taxon>Agaricales</taxon>
        <taxon>Marasmiineae</taxon>
        <taxon>Physalacriaceae</taxon>
        <taxon>Armillaria</taxon>
    </lineage>
</organism>
<gene>
    <name evidence="1" type="ORF">EDD18DRAFT_1109341</name>
</gene>
<dbReference type="EMBL" id="JAUEPU010000032">
    <property type="protein sequence ID" value="KAK0491928.1"/>
    <property type="molecule type" value="Genomic_DNA"/>
</dbReference>
<evidence type="ECO:0000313" key="2">
    <source>
        <dbReference type="Proteomes" id="UP001175228"/>
    </source>
</evidence>
<protein>
    <recommendedName>
        <fullName evidence="3">F-box domain-containing protein</fullName>
    </recommendedName>
</protein>
<sequence>MYMIGYILMAYLKIVDCIYDQKQFGLFRLGDKSFEEVFRELLATRVHSSRVTELVLLLSSNDPPSEVDCARFLADIIQGHKDIEQMTQWSVFFCAVVGHIDVQLKVAAANVEDVRVVIHLIRRVNNNVFGEIFQWCAAIKSSLNSNDVRGVPWTLSQVCRHWRTLVLNMSSLWSRVKLNFGVDRPFMASFGAAHALTQQMIRARPYNTCLDVTVAGSIFNLDTNCMFRVLLPFSSYFHSFTIDAGPSSYAILAQCKGSFDCLEDLSICDLSYGLFGDQDVEDPYHDLAFDAFTFAPNLERLQIYVLPLHAFEFASSTLNTVTRFSAPLYTQWTSVFEAMEQMDQLKELDLTCDCNINNVEDEPISIVLPSLCQMVLHDPESWLNIPHVWNKINAPEVDVVLLSYEGEYSVVTYPFLLVSAVSITELHIHIGEYLINFDDHCSSLVQFLWHMPNVIVFCFRTAHPCTELFQDGLQDMTFLLKLCKLSFGYSGYADEENNAHFIEAMYVRSVDPAIRPIEEICLKQPLSYVAQVYEFKWNMVCRSSNVAVKDVSLSAWVNMVSSPWFGVALRCQFVCYETGLIDVGTSWQTVCGYAGLRIGSKFDSDGVWISRFTHNAYGVRGSSLKVFGADRSVTSRKGYCFELEYMKANGFESWQLWRLFDGHINTSTDFEVRIGNAPVHSVDNCILAIRIEKVLDNMELEIKDGFRDSRWSTSLVSDTSVQVDSVKTLDETVVMSPSLVPANSSVRPESVDSDPVVFPVANLATIPVHLEPVIPFVDRPHHTRPARDDHLEADMFSDSLEEPAVHRTPPEILMAIFSEFYNEPTYIFKVGDMGNMAFVLSHVCRQWRDVAIDLCMEFWVALEIVANTSSARGRMKGIGHSTCYSWDPTTSQWLPRSLKRFA</sequence>
<dbReference type="AlphaFoldDB" id="A0AA39PWM5"/>
<name>A0AA39PWM5_9AGAR</name>
<reference evidence="1" key="1">
    <citation type="submission" date="2023-06" db="EMBL/GenBank/DDBJ databases">
        <authorList>
            <consortium name="Lawrence Berkeley National Laboratory"/>
            <person name="Ahrendt S."/>
            <person name="Sahu N."/>
            <person name="Indic B."/>
            <person name="Wong-Bajracharya J."/>
            <person name="Merenyi Z."/>
            <person name="Ke H.-M."/>
            <person name="Monk M."/>
            <person name="Kocsube S."/>
            <person name="Drula E."/>
            <person name="Lipzen A."/>
            <person name="Balint B."/>
            <person name="Henrissat B."/>
            <person name="Andreopoulos B."/>
            <person name="Martin F.M."/>
            <person name="Harder C.B."/>
            <person name="Rigling D."/>
            <person name="Ford K.L."/>
            <person name="Foster G.D."/>
            <person name="Pangilinan J."/>
            <person name="Papanicolaou A."/>
            <person name="Barry K."/>
            <person name="LaButti K."/>
            <person name="Viragh M."/>
            <person name="Koriabine M."/>
            <person name="Yan M."/>
            <person name="Riley R."/>
            <person name="Champramary S."/>
            <person name="Plett K.L."/>
            <person name="Tsai I.J."/>
            <person name="Slot J."/>
            <person name="Sipos G."/>
            <person name="Plett J."/>
            <person name="Nagy L.G."/>
            <person name="Grigoriev I.V."/>
        </authorList>
    </citation>
    <scope>NUCLEOTIDE SEQUENCE</scope>
    <source>
        <strain evidence="1">HWK02</strain>
    </source>
</reference>